<keyword evidence="2" id="KW-1185">Reference proteome</keyword>
<dbReference type="EMBL" id="JAUEPN010000005">
    <property type="protein sequence ID" value="KAK3294198.1"/>
    <property type="molecule type" value="Genomic_DNA"/>
</dbReference>
<protein>
    <submittedName>
        <fullName evidence="1">Uncharacterized protein</fullName>
    </submittedName>
</protein>
<organism evidence="1 2">
    <name type="scientific">Chaetomium fimeti</name>
    <dbReference type="NCBI Taxonomy" id="1854472"/>
    <lineage>
        <taxon>Eukaryota</taxon>
        <taxon>Fungi</taxon>
        <taxon>Dikarya</taxon>
        <taxon>Ascomycota</taxon>
        <taxon>Pezizomycotina</taxon>
        <taxon>Sordariomycetes</taxon>
        <taxon>Sordariomycetidae</taxon>
        <taxon>Sordariales</taxon>
        <taxon>Chaetomiaceae</taxon>
        <taxon>Chaetomium</taxon>
    </lineage>
</organism>
<gene>
    <name evidence="1" type="ORF">B0H64DRAFT_462823</name>
</gene>
<dbReference type="GeneID" id="87844518"/>
<evidence type="ECO:0000313" key="2">
    <source>
        <dbReference type="Proteomes" id="UP001278766"/>
    </source>
</evidence>
<dbReference type="RefSeq" id="XP_062657712.1">
    <property type="nucleotide sequence ID" value="XM_062807570.1"/>
</dbReference>
<evidence type="ECO:0000313" key="1">
    <source>
        <dbReference type="EMBL" id="KAK3294198.1"/>
    </source>
</evidence>
<sequence length="364" mass="38952">MSLSQANPSSFGGLLESRSIINSVDAEIAILLITQLGPDGPQDANSRAILMDGLRSSLSHEGRETTLPLADWNSGEPSDLTRHILRIGKALFQYASEANHIVPVDPSLTVYSPCEGHKWVPPAGRLLRSQLSRGAFLEVAKTLTAPGLTAGGYGFQSDRGVVLPAAVFSGTASRLLLRYSPARLIPEHSQQPVLFVSGSALEAAATVEISDLGLSSAPTEFPRNTSITFEKTQDSDGEQVQYSLKLTATPDQDKPDLSVDIGHVVHGVDDVTGASEEEEEAVTANNMSRIYEASSVLLAGPHVMQNSSANPAIIRDTEEVDLLALLGKLDARAVRLSGRWKRGDRKPLSLHGSRAESPQFLIMS</sequence>
<reference evidence="1" key="2">
    <citation type="submission" date="2023-06" db="EMBL/GenBank/DDBJ databases">
        <authorList>
            <consortium name="Lawrence Berkeley National Laboratory"/>
            <person name="Haridas S."/>
            <person name="Hensen N."/>
            <person name="Bonometti L."/>
            <person name="Westerberg I."/>
            <person name="Brannstrom I.O."/>
            <person name="Guillou S."/>
            <person name="Cros-Aarteil S."/>
            <person name="Calhoun S."/>
            <person name="Kuo A."/>
            <person name="Mondo S."/>
            <person name="Pangilinan J."/>
            <person name="Riley R."/>
            <person name="Labutti K."/>
            <person name="Andreopoulos B."/>
            <person name="Lipzen A."/>
            <person name="Chen C."/>
            <person name="Yanf M."/>
            <person name="Daum C."/>
            <person name="Ng V."/>
            <person name="Clum A."/>
            <person name="Steindorff A."/>
            <person name="Ohm R."/>
            <person name="Martin F."/>
            <person name="Silar P."/>
            <person name="Natvig D."/>
            <person name="Lalanne C."/>
            <person name="Gautier V."/>
            <person name="Ament-Velasquez S.L."/>
            <person name="Kruys A."/>
            <person name="Hutchinson M.I."/>
            <person name="Powell A.J."/>
            <person name="Barry K."/>
            <person name="Miller A.N."/>
            <person name="Grigoriev I.V."/>
            <person name="Debuchy R."/>
            <person name="Gladieux P."/>
            <person name="Thoren M.H."/>
            <person name="Johannesson H."/>
        </authorList>
    </citation>
    <scope>NUCLEOTIDE SEQUENCE</scope>
    <source>
        <strain evidence="1">CBS 168.71</strain>
    </source>
</reference>
<dbReference type="Proteomes" id="UP001278766">
    <property type="component" value="Unassembled WGS sequence"/>
</dbReference>
<comment type="caution">
    <text evidence="1">The sequence shown here is derived from an EMBL/GenBank/DDBJ whole genome shotgun (WGS) entry which is preliminary data.</text>
</comment>
<proteinExistence type="predicted"/>
<reference evidence="1" key="1">
    <citation type="journal article" date="2023" name="Mol. Phylogenet. Evol.">
        <title>Genome-scale phylogeny and comparative genomics of the fungal order Sordariales.</title>
        <authorList>
            <person name="Hensen N."/>
            <person name="Bonometti L."/>
            <person name="Westerberg I."/>
            <person name="Brannstrom I.O."/>
            <person name="Guillou S."/>
            <person name="Cros-Aarteil S."/>
            <person name="Calhoun S."/>
            <person name="Haridas S."/>
            <person name="Kuo A."/>
            <person name="Mondo S."/>
            <person name="Pangilinan J."/>
            <person name="Riley R."/>
            <person name="LaButti K."/>
            <person name="Andreopoulos B."/>
            <person name="Lipzen A."/>
            <person name="Chen C."/>
            <person name="Yan M."/>
            <person name="Daum C."/>
            <person name="Ng V."/>
            <person name="Clum A."/>
            <person name="Steindorff A."/>
            <person name="Ohm R.A."/>
            <person name="Martin F."/>
            <person name="Silar P."/>
            <person name="Natvig D.O."/>
            <person name="Lalanne C."/>
            <person name="Gautier V."/>
            <person name="Ament-Velasquez S.L."/>
            <person name="Kruys A."/>
            <person name="Hutchinson M.I."/>
            <person name="Powell A.J."/>
            <person name="Barry K."/>
            <person name="Miller A.N."/>
            <person name="Grigoriev I.V."/>
            <person name="Debuchy R."/>
            <person name="Gladieux P."/>
            <person name="Hiltunen Thoren M."/>
            <person name="Johannesson H."/>
        </authorList>
    </citation>
    <scope>NUCLEOTIDE SEQUENCE</scope>
    <source>
        <strain evidence="1">CBS 168.71</strain>
    </source>
</reference>
<dbReference type="AlphaFoldDB" id="A0AAE0LQW6"/>
<name>A0AAE0LQW6_9PEZI</name>
<accession>A0AAE0LQW6</accession>